<accession>A0ABN3P4M2</accession>
<sequence length="98" mass="10895">MWHRLSVTMSKKTFEELFTELQHKAAHGDPASSRTAELVGKGVHAIGKKVVEEAAEVWMAAEYEGKEAAAEEISQLLYHVQVMMVARGISLDDVYAHL</sequence>
<dbReference type="PANTHER" id="PTHR42945:SF1">
    <property type="entry name" value="HISTIDINE BIOSYNTHESIS BIFUNCTIONAL PROTEIN HIS7"/>
    <property type="match status" value="1"/>
</dbReference>
<keyword evidence="6 10" id="KW-0547">Nucleotide-binding</keyword>
<evidence type="ECO:0000256" key="1">
    <source>
        <dbReference type="ARBA" id="ARBA00001460"/>
    </source>
</evidence>
<dbReference type="InterPro" id="IPR008179">
    <property type="entry name" value="HisE"/>
</dbReference>
<comment type="subcellular location">
    <subcellularLocation>
        <location evidence="10">Cytoplasm</location>
    </subcellularLocation>
</comment>
<dbReference type="Pfam" id="PF01503">
    <property type="entry name" value="PRA-PH"/>
    <property type="match status" value="1"/>
</dbReference>
<keyword evidence="7 10" id="KW-0378">Hydrolase</keyword>
<dbReference type="Proteomes" id="UP001501095">
    <property type="component" value="Unassembled WGS sequence"/>
</dbReference>
<evidence type="ECO:0000256" key="4">
    <source>
        <dbReference type="ARBA" id="ARBA00013336"/>
    </source>
</evidence>
<comment type="caution">
    <text evidence="11">The sequence shown here is derived from an EMBL/GenBank/DDBJ whole genome shotgun (WGS) entry which is preliminary data.</text>
</comment>
<dbReference type="InterPro" id="IPR021130">
    <property type="entry name" value="PRib-ATP_PPHydrolase-like"/>
</dbReference>
<keyword evidence="8 10" id="KW-0067">ATP-binding</keyword>
<keyword evidence="10" id="KW-0963">Cytoplasm</keyword>
<proteinExistence type="inferred from homology"/>
<keyword evidence="12" id="KW-1185">Reference proteome</keyword>
<name>A0ABN3P4M2_9ACTN</name>
<evidence type="ECO:0000313" key="11">
    <source>
        <dbReference type="EMBL" id="GAA2558673.1"/>
    </source>
</evidence>
<comment type="pathway">
    <text evidence="2 10">Amino-acid biosynthesis; L-histidine biosynthesis; L-histidine from 5-phospho-alpha-D-ribose 1-diphosphate: step 2/9.</text>
</comment>
<evidence type="ECO:0000256" key="7">
    <source>
        <dbReference type="ARBA" id="ARBA00022801"/>
    </source>
</evidence>
<dbReference type="CDD" id="cd11547">
    <property type="entry name" value="NTP-PPase_HisE"/>
    <property type="match status" value="1"/>
</dbReference>
<evidence type="ECO:0000256" key="9">
    <source>
        <dbReference type="ARBA" id="ARBA00023102"/>
    </source>
</evidence>
<gene>
    <name evidence="10" type="primary">hisE</name>
    <name evidence="11" type="ORF">GCM10010423_70750</name>
</gene>
<organism evidence="11 12">
    <name type="scientific">Streptomyces levis</name>
    <dbReference type="NCBI Taxonomy" id="285566"/>
    <lineage>
        <taxon>Bacteria</taxon>
        <taxon>Bacillati</taxon>
        <taxon>Actinomycetota</taxon>
        <taxon>Actinomycetes</taxon>
        <taxon>Kitasatosporales</taxon>
        <taxon>Streptomycetaceae</taxon>
        <taxon>Streptomyces</taxon>
    </lineage>
</organism>
<dbReference type="PANTHER" id="PTHR42945">
    <property type="entry name" value="HISTIDINE BIOSYNTHESIS BIFUNCTIONAL PROTEIN"/>
    <property type="match status" value="1"/>
</dbReference>
<dbReference type="NCBIfam" id="TIGR03188">
    <property type="entry name" value="histidine_hisI"/>
    <property type="match status" value="1"/>
</dbReference>
<evidence type="ECO:0000313" key="12">
    <source>
        <dbReference type="Proteomes" id="UP001501095"/>
    </source>
</evidence>
<evidence type="ECO:0000256" key="5">
    <source>
        <dbReference type="ARBA" id="ARBA00022605"/>
    </source>
</evidence>
<comment type="similarity">
    <text evidence="10">Belongs to the PRA-PH family.</text>
</comment>
<dbReference type="NCBIfam" id="NF001610">
    <property type="entry name" value="PRK00400.1-1"/>
    <property type="match status" value="1"/>
</dbReference>
<dbReference type="SUPFAM" id="SSF101386">
    <property type="entry name" value="all-alpha NTP pyrophosphatases"/>
    <property type="match status" value="1"/>
</dbReference>
<dbReference type="Gene3D" id="1.10.287.1080">
    <property type="entry name" value="MazG-like"/>
    <property type="match status" value="1"/>
</dbReference>
<dbReference type="EMBL" id="BAAATM010000028">
    <property type="protein sequence ID" value="GAA2558673.1"/>
    <property type="molecule type" value="Genomic_DNA"/>
</dbReference>
<evidence type="ECO:0000256" key="10">
    <source>
        <dbReference type="HAMAP-Rule" id="MF_01020"/>
    </source>
</evidence>
<evidence type="ECO:0000256" key="3">
    <source>
        <dbReference type="ARBA" id="ARBA00012414"/>
    </source>
</evidence>
<keyword evidence="5 10" id="KW-0028">Amino-acid biosynthesis</keyword>
<reference evidence="11 12" key="1">
    <citation type="journal article" date="2019" name="Int. J. Syst. Evol. Microbiol.">
        <title>The Global Catalogue of Microorganisms (GCM) 10K type strain sequencing project: providing services to taxonomists for standard genome sequencing and annotation.</title>
        <authorList>
            <consortium name="The Broad Institute Genomics Platform"/>
            <consortium name="The Broad Institute Genome Sequencing Center for Infectious Disease"/>
            <person name="Wu L."/>
            <person name="Ma J."/>
        </authorList>
    </citation>
    <scope>NUCLEOTIDE SEQUENCE [LARGE SCALE GENOMIC DNA]</scope>
    <source>
        <strain evidence="11 12">JCM 6924</strain>
    </source>
</reference>
<dbReference type="EC" id="3.6.1.31" evidence="3 10"/>
<evidence type="ECO:0000256" key="8">
    <source>
        <dbReference type="ARBA" id="ARBA00022840"/>
    </source>
</evidence>
<comment type="catalytic activity">
    <reaction evidence="1 10">
        <text>1-(5-phospho-beta-D-ribosyl)-ATP + H2O = 1-(5-phospho-beta-D-ribosyl)-5'-AMP + diphosphate + H(+)</text>
        <dbReference type="Rhea" id="RHEA:22828"/>
        <dbReference type="ChEBI" id="CHEBI:15377"/>
        <dbReference type="ChEBI" id="CHEBI:15378"/>
        <dbReference type="ChEBI" id="CHEBI:33019"/>
        <dbReference type="ChEBI" id="CHEBI:59457"/>
        <dbReference type="ChEBI" id="CHEBI:73183"/>
        <dbReference type="EC" id="3.6.1.31"/>
    </reaction>
</comment>
<dbReference type="HAMAP" id="MF_01020">
    <property type="entry name" value="HisE"/>
    <property type="match status" value="1"/>
</dbReference>
<protein>
    <recommendedName>
        <fullName evidence="4 10">Phosphoribosyl-ATP pyrophosphatase</fullName>
        <shortName evidence="10">PRA-PH</shortName>
        <ecNumber evidence="3 10">3.6.1.31</ecNumber>
    </recommendedName>
</protein>
<keyword evidence="9 10" id="KW-0368">Histidine biosynthesis</keyword>
<evidence type="ECO:0000256" key="2">
    <source>
        <dbReference type="ARBA" id="ARBA00005204"/>
    </source>
</evidence>
<evidence type="ECO:0000256" key="6">
    <source>
        <dbReference type="ARBA" id="ARBA00022741"/>
    </source>
</evidence>